<evidence type="ECO:0000313" key="1">
    <source>
        <dbReference type="EMBL" id="GAA4798928.1"/>
    </source>
</evidence>
<accession>A0ABP9BQR2</accession>
<sequence>MALRDGTLSPDEEADVHERIADDPAAAALLRDLDVAEGVLRRVRGEGMPADVAARIERALAEEARRRPDR</sequence>
<dbReference type="RefSeq" id="WP_345419098.1">
    <property type="nucleotide sequence ID" value="NZ_BAABHO010000034.1"/>
</dbReference>
<keyword evidence="2" id="KW-1185">Reference proteome</keyword>
<gene>
    <name evidence="1" type="ORF">GCM10023200_39750</name>
</gene>
<dbReference type="EMBL" id="BAABHO010000034">
    <property type="protein sequence ID" value="GAA4798928.1"/>
    <property type="molecule type" value="Genomic_DNA"/>
</dbReference>
<dbReference type="Proteomes" id="UP001500928">
    <property type="component" value="Unassembled WGS sequence"/>
</dbReference>
<organism evidence="1 2">
    <name type="scientific">Actinomycetospora chlora</name>
    <dbReference type="NCBI Taxonomy" id="663608"/>
    <lineage>
        <taxon>Bacteria</taxon>
        <taxon>Bacillati</taxon>
        <taxon>Actinomycetota</taxon>
        <taxon>Actinomycetes</taxon>
        <taxon>Pseudonocardiales</taxon>
        <taxon>Pseudonocardiaceae</taxon>
        <taxon>Actinomycetospora</taxon>
    </lineage>
</organism>
<dbReference type="Gene3D" id="1.10.10.880">
    <property type="entry name" value="Anti sigma-E protein RseA, N-terminal domain"/>
    <property type="match status" value="1"/>
</dbReference>
<comment type="caution">
    <text evidence="1">The sequence shown here is derived from an EMBL/GenBank/DDBJ whole genome shotgun (WGS) entry which is preliminary data.</text>
</comment>
<protein>
    <recommendedName>
        <fullName evidence="3">Anti-sigma factor</fullName>
    </recommendedName>
</protein>
<dbReference type="InterPro" id="IPR036147">
    <property type="entry name" value="Anti-sigma_E_RseA_N_sf"/>
</dbReference>
<evidence type="ECO:0008006" key="3">
    <source>
        <dbReference type="Google" id="ProtNLM"/>
    </source>
</evidence>
<reference evidence="2" key="1">
    <citation type="journal article" date="2019" name="Int. J. Syst. Evol. Microbiol.">
        <title>The Global Catalogue of Microorganisms (GCM) 10K type strain sequencing project: providing services to taxonomists for standard genome sequencing and annotation.</title>
        <authorList>
            <consortium name="The Broad Institute Genomics Platform"/>
            <consortium name="The Broad Institute Genome Sequencing Center for Infectious Disease"/>
            <person name="Wu L."/>
            <person name="Ma J."/>
        </authorList>
    </citation>
    <scope>NUCLEOTIDE SEQUENCE [LARGE SCALE GENOMIC DNA]</scope>
    <source>
        <strain evidence="2">JCM 17979</strain>
    </source>
</reference>
<evidence type="ECO:0000313" key="2">
    <source>
        <dbReference type="Proteomes" id="UP001500928"/>
    </source>
</evidence>
<proteinExistence type="predicted"/>
<name>A0ABP9BQR2_9PSEU</name>